<dbReference type="EMBL" id="JBHTEK010000001">
    <property type="protein sequence ID" value="MFC7668542.1"/>
    <property type="molecule type" value="Genomic_DNA"/>
</dbReference>
<keyword evidence="3" id="KW-0326">Glycosidase</keyword>
<proteinExistence type="inferred from homology"/>
<evidence type="ECO:0000256" key="2">
    <source>
        <dbReference type="ARBA" id="ARBA00022801"/>
    </source>
</evidence>
<evidence type="ECO:0000256" key="3">
    <source>
        <dbReference type="ARBA" id="ARBA00023295"/>
    </source>
</evidence>
<organism evidence="5 6">
    <name type="scientific">Hymenobacter humi</name>
    <dbReference type="NCBI Taxonomy" id="1411620"/>
    <lineage>
        <taxon>Bacteria</taxon>
        <taxon>Pseudomonadati</taxon>
        <taxon>Bacteroidota</taxon>
        <taxon>Cytophagia</taxon>
        <taxon>Cytophagales</taxon>
        <taxon>Hymenobacteraceae</taxon>
        <taxon>Hymenobacter</taxon>
    </lineage>
</organism>
<accession>A0ABW2U813</accession>
<dbReference type="InterPro" id="IPR040605">
    <property type="entry name" value="Glyco_hydro2_dom5"/>
</dbReference>
<dbReference type="Proteomes" id="UP001596513">
    <property type="component" value="Unassembled WGS sequence"/>
</dbReference>
<protein>
    <recommendedName>
        <fullName evidence="4">Glycoside hydrolase family 2 domain-containing protein</fullName>
    </recommendedName>
</protein>
<feature type="domain" description="Glycoside hydrolase family 2" evidence="4">
    <location>
        <begin position="2"/>
        <end position="82"/>
    </location>
</feature>
<keyword evidence="2" id="KW-0378">Hydrolase</keyword>
<name>A0ABW2U813_9BACT</name>
<dbReference type="Gene3D" id="2.60.40.10">
    <property type="entry name" value="Immunoglobulins"/>
    <property type="match status" value="1"/>
</dbReference>
<evidence type="ECO:0000256" key="1">
    <source>
        <dbReference type="ARBA" id="ARBA00007401"/>
    </source>
</evidence>
<dbReference type="InterPro" id="IPR013783">
    <property type="entry name" value="Ig-like_fold"/>
</dbReference>
<dbReference type="PANTHER" id="PTHR42732:SF1">
    <property type="entry name" value="BETA-MANNOSIDASE"/>
    <property type="match status" value="1"/>
</dbReference>
<evidence type="ECO:0000259" key="4">
    <source>
        <dbReference type="Pfam" id="PF18565"/>
    </source>
</evidence>
<reference evidence="6" key="1">
    <citation type="journal article" date="2019" name="Int. J. Syst. Evol. Microbiol.">
        <title>The Global Catalogue of Microorganisms (GCM) 10K type strain sequencing project: providing services to taxonomists for standard genome sequencing and annotation.</title>
        <authorList>
            <consortium name="The Broad Institute Genomics Platform"/>
            <consortium name="The Broad Institute Genome Sequencing Center for Infectious Disease"/>
            <person name="Wu L."/>
            <person name="Ma J."/>
        </authorList>
    </citation>
    <scope>NUCLEOTIDE SEQUENCE [LARGE SCALE GENOMIC DNA]</scope>
    <source>
        <strain evidence="6">JCM 19635</strain>
    </source>
</reference>
<dbReference type="RefSeq" id="WP_380203933.1">
    <property type="nucleotide sequence ID" value="NZ_JBHTEK010000001.1"/>
</dbReference>
<gene>
    <name evidence="5" type="ORF">ACFQT0_15085</name>
</gene>
<comment type="similarity">
    <text evidence="1">Belongs to the glycosyl hydrolase 2 family.</text>
</comment>
<sequence>MSLLDKQGVRNPKAEVGLQFALTGPGTIVGVGNANPISTESYQRPERKTWQGRCLVIIKSSPQAGPLTLRATAQGLPPAEVTIASK</sequence>
<dbReference type="PANTHER" id="PTHR42732">
    <property type="entry name" value="BETA-GALACTOSIDASE"/>
    <property type="match status" value="1"/>
</dbReference>
<comment type="caution">
    <text evidence="5">The sequence shown here is derived from an EMBL/GenBank/DDBJ whole genome shotgun (WGS) entry which is preliminary data.</text>
</comment>
<evidence type="ECO:0000313" key="5">
    <source>
        <dbReference type="EMBL" id="MFC7668542.1"/>
    </source>
</evidence>
<dbReference type="InterPro" id="IPR051913">
    <property type="entry name" value="GH2_Domain-Containing"/>
</dbReference>
<evidence type="ECO:0000313" key="6">
    <source>
        <dbReference type="Proteomes" id="UP001596513"/>
    </source>
</evidence>
<keyword evidence="6" id="KW-1185">Reference proteome</keyword>
<dbReference type="Pfam" id="PF18565">
    <property type="entry name" value="Glyco_hydro2_C5"/>
    <property type="match status" value="1"/>
</dbReference>